<dbReference type="AlphaFoldDB" id="A0A4U0V966"/>
<accession>A0A4U0V966</accession>
<reference evidence="2 3" key="1">
    <citation type="submission" date="2017-03" db="EMBL/GenBank/DDBJ databases">
        <title>Genomes of endolithic fungi from Antarctica.</title>
        <authorList>
            <person name="Coleine C."/>
            <person name="Masonjones S."/>
            <person name="Stajich J.E."/>
        </authorList>
    </citation>
    <scope>NUCLEOTIDE SEQUENCE [LARGE SCALE GENOMIC DNA]</scope>
    <source>
        <strain evidence="2 3">CCFEE 5311</strain>
    </source>
</reference>
<evidence type="ECO:0000313" key="2">
    <source>
        <dbReference type="EMBL" id="TKA45374.1"/>
    </source>
</evidence>
<organism evidence="2 3">
    <name type="scientific">Friedmanniomyces endolithicus</name>
    <dbReference type="NCBI Taxonomy" id="329885"/>
    <lineage>
        <taxon>Eukaryota</taxon>
        <taxon>Fungi</taxon>
        <taxon>Dikarya</taxon>
        <taxon>Ascomycota</taxon>
        <taxon>Pezizomycotina</taxon>
        <taxon>Dothideomycetes</taxon>
        <taxon>Dothideomycetidae</taxon>
        <taxon>Mycosphaerellales</taxon>
        <taxon>Teratosphaeriaceae</taxon>
        <taxon>Friedmanniomyces</taxon>
    </lineage>
</organism>
<dbReference type="InterPro" id="IPR024368">
    <property type="entry name" value="Ecl1/2/3"/>
</dbReference>
<dbReference type="Proteomes" id="UP000310066">
    <property type="component" value="Unassembled WGS sequence"/>
</dbReference>
<feature type="region of interest" description="Disordered" evidence="1">
    <location>
        <begin position="52"/>
        <end position="151"/>
    </location>
</feature>
<sequence length="165" mass="17621">MVSGPDAEHEEEMAGFLQFCPICERQIVTPGARTLFCSETCRRMDTSNPAAVDALHGPPTVPSNSYLGTHPPDIVPPRSPTMPRPLSLAFPDLSIDDPAAAENDESGERRDAGGVSSLPHLPSPCIVSPTSVAAPRPLPSRRNKSYSAYSAPSIDLVTPRRYVGT</sequence>
<evidence type="ECO:0000313" key="3">
    <source>
        <dbReference type="Proteomes" id="UP000310066"/>
    </source>
</evidence>
<evidence type="ECO:0000256" key="1">
    <source>
        <dbReference type="SAM" id="MobiDB-lite"/>
    </source>
</evidence>
<dbReference type="Pfam" id="PF12855">
    <property type="entry name" value="Ecl1"/>
    <property type="match status" value="1"/>
</dbReference>
<dbReference type="EMBL" id="NAJP01000012">
    <property type="protein sequence ID" value="TKA45374.1"/>
    <property type="molecule type" value="Genomic_DNA"/>
</dbReference>
<protein>
    <submittedName>
        <fullName evidence="2">Uncharacterized protein</fullName>
    </submittedName>
</protein>
<proteinExistence type="predicted"/>
<name>A0A4U0V966_9PEZI</name>
<dbReference type="OrthoDB" id="3599883at2759"/>
<comment type="caution">
    <text evidence="2">The sequence shown here is derived from an EMBL/GenBank/DDBJ whole genome shotgun (WGS) entry which is preliminary data.</text>
</comment>
<gene>
    <name evidence="2" type="ORF">B0A54_04470</name>
</gene>
<feature type="compositionally biased region" description="Pro residues" evidence="1">
    <location>
        <begin position="73"/>
        <end position="83"/>
    </location>
</feature>